<dbReference type="Proteomes" id="UP000681720">
    <property type="component" value="Unassembled WGS sequence"/>
</dbReference>
<dbReference type="GO" id="GO:0033993">
    <property type="term" value="P:response to lipid"/>
    <property type="evidence" value="ECO:0007669"/>
    <property type="project" value="TreeGrafter"/>
</dbReference>
<dbReference type="InterPro" id="IPR013035">
    <property type="entry name" value="PEP_carboxykinase_C"/>
</dbReference>
<sequence>MEDIPVQFAEVHYVSIQKVGNVPVTKGDFQSVPPKVQAWLAQMIQLCTPRAVYICDGSEEEAEMVTNKLVERGTLTQLTKYENCYICWTDPRDVARVESKTFIVTDEKYASVPHSREGVKCVLGQWMSPDDMKKELDDRLPGCMGGRMLYVIPFSMGPIGSPLSKIGVQITDSNYVLLSMRVMTRVSSEIWKHLRHDEEFVKCLHSVGLPRPHVQKVVNNWPCNPEKTLIVHFPDIRKVISFGSGYGGNSLLGKKCFALRIAGRIAKDEGWLAEHMLIMSITNPKGEEKFIAASFPSACGKTNLAMLTPTIPGYTVRCVGDDIAWMRFDKETGELRAINPEAGFFGVAP</sequence>
<evidence type="ECO:0000256" key="3">
    <source>
        <dbReference type="ARBA" id="ARBA00011245"/>
    </source>
</evidence>
<accession>A0A816B524</accession>
<evidence type="ECO:0000313" key="13">
    <source>
        <dbReference type="EMBL" id="CAF1604338.1"/>
    </source>
</evidence>
<evidence type="ECO:0000256" key="6">
    <source>
        <dbReference type="ARBA" id="ARBA00022741"/>
    </source>
</evidence>
<keyword evidence="8" id="KW-0342">GTP-binding</keyword>
<comment type="cofactor">
    <cofactor evidence="1">
        <name>Mn(2+)</name>
        <dbReference type="ChEBI" id="CHEBI:29035"/>
    </cofactor>
</comment>
<dbReference type="SUPFAM" id="SSF68923">
    <property type="entry name" value="PEP carboxykinase N-terminal domain"/>
    <property type="match status" value="1"/>
</dbReference>
<dbReference type="Gene3D" id="2.170.8.10">
    <property type="entry name" value="Phosphoenolpyruvate Carboxykinase, domain 2"/>
    <property type="match status" value="1"/>
</dbReference>
<comment type="caution">
    <text evidence="13">The sequence shown here is derived from an EMBL/GenBank/DDBJ whole genome shotgun (WGS) entry which is preliminary data.</text>
</comment>
<dbReference type="GO" id="GO:0042594">
    <property type="term" value="P:response to starvation"/>
    <property type="evidence" value="ECO:0007669"/>
    <property type="project" value="TreeGrafter"/>
</dbReference>
<protein>
    <recommendedName>
        <fullName evidence="4">phosphoenolpyruvate carboxykinase (GTP)</fullName>
        <ecNumber evidence="4">4.1.1.32</ecNumber>
    </recommendedName>
</protein>
<comment type="similarity">
    <text evidence="2">Belongs to the phosphoenolpyruvate carboxykinase [GTP] family.</text>
</comment>
<gene>
    <name evidence="14" type="ORF">GIL414_LOCUS34402</name>
    <name evidence="13" type="ORF">KQP761_LOCUS22639</name>
</gene>
<dbReference type="EMBL" id="CAJOBJ010079366">
    <property type="protein sequence ID" value="CAF4494102.1"/>
    <property type="molecule type" value="Genomic_DNA"/>
</dbReference>
<feature type="domain" description="Phosphoenolpyruvate carboxykinase C-terminal P-loop" evidence="11">
    <location>
        <begin position="271"/>
        <end position="349"/>
    </location>
</feature>
<dbReference type="GO" id="GO:0046327">
    <property type="term" value="P:glycerol biosynthetic process from pyruvate"/>
    <property type="evidence" value="ECO:0007669"/>
    <property type="project" value="TreeGrafter"/>
</dbReference>
<keyword evidence="9" id="KW-0464">Manganese</keyword>
<dbReference type="InterPro" id="IPR035078">
    <property type="entry name" value="PEP_carboxykinase_GTP_N"/>
</dbReference>
<dbReference type="Gene3D" id="3.90.228.20">
    <property type="match status" value="1"/>
</dbReference>
<dbReference type="PANTHER" id="PTHR11561">
    <property type="entry name" value="PHOSPHOENOLPYRUVATE CARBOXYKINASE"/>
    <property type="match status" value="1"/>
</dbReference>
<evidence type="ECO:0000256" key="4">
    <source>
        <dbReference type="ARBA" id="ARBA00012306"/>
    </source>
</evidence>
<dbReference type="EMBL" id="CAJNOW010011927">
    <property type="protein sequence ID" value="CAF1604338.1"/>
    <property type="molecule type" value="Genomic_DNA"/>
</dbReference>
<dbReference type="AlphaFoldDB" id="A0A816B524"/>
<dbReference type="GO" id="GO:0005525">
    <property type="term" value="F:GTP binding"/>
    <property type="evidence" value="ECO:0007669"/>
    <property type="project" value="UniProtKB-KW"/>
</dbReference>
<evidence type="ECO:0000313" key="15">
    <source>
        <dbReference type="Proteomes" id="UP000663834"/>
    </source>
</evidence>
<dbReference type="GO" id="GO:0019543">
    <property type="term" value="P:propionate catabolic process"/>
    <property type="evidence" value="ECO:0007669"/>
    <property type="project" value="TreeGrafter"/>
</dbReference>
<evidence type="ECO:0000313" key="14">
    <source>
        <dbReference type="EMBL" id="CAF4494102.1"/>
    </source>
</evidence>
<evidence type="ECO:0000256" key="7">
    <source>
        <dbReference type="ARBA" id="ARBA00022793"/>
    </source>
</evidence>
<evidence type="ECO:0000256" key="1">
    <source>
        <dbReference type="ARBA" id="ARBA00001936"/>
    </source>
</evidence>
<feature type="domain" description="Phosphoenolpyruvate carboxykinase GTP-utilising N-terminal" evidence="12">
    <location>
        <begin position="39"/>
        <end position="267"/>
    </location>
</feature>
<dbReference type="Proteomes" id="UP000663834">
    <property type="component" value="Unassembled WGS sequence"/>
</dbReference>
<reference evidence="13" key="1">
    <citation type="submission" date="2021-02" db="EMBL/GenBank/DDBJ databases">
        <authorList>
            <person name="Nowell W R."/>
        </authorList>
    </citation>
    <scope>NUCLEOTIDE SEQUENCE</scope>
</reference>
<evidence type="ECO:0000259" key="11">
    <source>
        <dbReference type="Pfam" id="PF00821"/>
    </source>
</evidence>
<dbReference type="InterPro" id="IPR018091">
    <property type="entry name" value="PEP_carboxykin_GTP_CS"/>
</dbReference>
<dbReference type="InterPro" id="IPR035077">
    <property type="entry name" value="PEP_carboxykinase_GTP_C"/>
</dbReference>
<dbReference type="SUPFAM" id="SSF53795">
    <property type="entry name" value="PEP carboxykinase-like"/>
    <property type="match status" value="1"/>
</dbReference>
<dbReference type="GO" id="GO:0071333">
    <property type="term" value="P:cellular response to glucose stimulus"/>
    <property type="evidence" value="ECO:0007669"/>
    <property type="project" value="TreeGrafter"/>
</dbReference>
<keyword evidence="5" id="KW-0479">Metal-binding</keyword>
<evidence type="ECO:0000256" key="9">
    <source>
        <dbReference type="ARBA" id="ARBA00023211"/>
    </source>
</evidence>
<evidence type="ECO:0000259" key="12">
    <source>
        <dbReference type="Pfam" id="PF17297"/>
    </source>
</evidence>
<keyword evidence="6" id="KW-0547">Nucleotide-binding</keyword>
<dbReference type="InterPro" id="IPR008210">
    <property type="entry name" value="PEP_carboxykinase_N"/>
</dbReference>
<name>A0A816B524_9BILA</name>
<evidence type="ECO:0000256" key="10">
    <source>
        <dbReference type="ARBA" id="ARBA00023239"/>
    </source>
</evidence>
<dbReference type="GO" id="GO:0006094">
    <property type="term" value="P:gluconeogenesis"/>
    <property type="evidence" value="ECO:0007669"/>
    <property type="project" value="InterPro"/>
</dbReference>
<dbReference type="GO" id="GO:0006107">
    <property type="term" value="P:oxaloacetate metabolic process"/>
    <property type="evidence" value="ECO:0007669"/>
    <property type="project" value="TreeGrafter"/>
</dbReference>
<keyword evidence="10" id="KW-0456">Lyase</keyword>
<dbReference type="InterPro" id="IPR008209">
    <property type="entry name" value="PEP_carboxykinase_GTP"/>
</dbReference>
<dbReference type="Pfam" id="PF00821">
    <property type="entry name" value="PEPCK_GTP"/>
    <property type="match status" value="1"/>
</dbReference>
<dbReference type="EC" id="4.1.1.32" evidence="4"/>
<comment type="subunit">
    <text evidence="3">Monomer.</text>
</comment>
<dbReference type="GO" id="GO:0004613">
    <property type="term" value="F:phosphoenolpyruvate carboxykinase (GTP) activity"/>
    <property type="evidence" value="ECO:0007669"/>
    <property type="project" value="UniProtKB-EC"/>
</dbReference>
<dbReference type="GO" id="GO:0030145">
    <property type="term" value="F:manganese ion binding"/>
    <property type="evidence" value="ECO:0007669"/>
    <property type="project" value="TreeGrafter"/>
</dbReference>
<evidence type="ECO:0000256" key="2">
    <source>
        <dbReference type="ARBA" id="ARBA00005796"/>
    </source>
</evidence>
<dbReference type="PROSITE" id="PS00505">
    <property type="entry name" value="PEPCK_GTP"/>
    <property type="match status" value="1"/>
</dbReference>
<organism evidence="13 15">
    <name type="scientific">Rotaria magnacalcarata</name>
    <dbReference type="NCBI Taxonomy" id="392030"/>
    <lineage>
        <taxon>Eukaryota</taxon>
        <taxon>Metazoa</taxon>
        <taxon>Spiralia</taxon>
        <taxon>Gnathifera</taxon>
        <taxon>Rotifera</taxon>
        <taxon>Eurotatoria</taxon>
        <taxon>Bdelloidea</taxon>
        <taxon>Philodinida</taxon>
        <taxon>Philodinidae</taxon>
        <taxon>Rotaria</taxon>
    </lineage>
</organism>
<proteinExistence type="inferred from homology"/>
<evidence type="ECO:0000256" key="8">
    <source>
        <dbReference type="ARBA" id="ARBA00023134"/>
    </source>
</evidence>
<dbReference type="Pfam" id="PF17297">
    <property type="entry name" value="PEPCK_N"/>
    <property type="match status" value="1"/>
</dbReference>
<dbReference type="GO" id="GO:0005829">
    <property type="term" value="C:cytosol"/>
    <property type="evidence" value="ECO:0007669"/>
    <property type="project" value="TreeGrafter"/>
</dbReference>
<dbReference type="Gene3D" id="3.40.449.10">
    <property type="entry name" value="Phosphoenolpyruvate Carboxykinase, domain 1"/>
    <property type="match status" value="1"/>
</dbReference>
<evidence type="ECO:0000256" key="5">
    <source>
        <dbReference type="ARBA" id="ARBA00022723"/>
    </source>
</evidence>
<dbReference type="PANTHER" id="PTHR11561:SF0">
    <property type="entry name" value="PHOSPHOENOLPYRUVATE CARBOXYKINASE [GTP]-RELATED"/>
    <property type="match status" value="1"/>
</dbReference>
<dbReference type="FunFam" id="3.40.449.10:FF:000003">
    <property type="entry name" value="Phosphoenolpyruvate carboxykinase, cytosolic [GTP]"/>
    <property type="match status" value="1"/>
</dbReference>
<dbReference type="OrthoDB" id="5841594at2759"/>
<keyword evidence="7" id="KW-0210">Decarboxylase</keyword>